<protein>
    <submittedName>
        <fullName evidence="14">Ion transporter</fullName>
    </submittedName>
</protein>
<comment type="caution">
    <text evidence="14">The sequence shown here is derived from an EMBL/GenBank/DDBJ whole genome shotgun (WGS) entry which is preliminary data.</text>
</comment>
<dbReference type="PRINTS" id="PR00169">
    <property type="entry name" value="KCHANNEL"/>
</dbReference>
<keyword evidence="8 12" id="KW-1133">Transmembrane helix</keyword>
<keyword evidence="4 12" id="KW-0812">Transmembrane</keyword>
<comment type="subcellular location">
    <subcellularLocation>
        <location evidence="1">Membrane</location>
        <topology evidence="1">Multi-pass membrane protein</topology>
    </subcellularLocation>
</comment>
<feature type="transmembrane region" description="Helical" evidence="12">
    <location>
        <begin position="63"/>
        <end position="81"/>
    </location>
</feature>
<feature type="domain" description="Ion transport" evidence="13">
    <location>
        <begin position="27"/>
        <end position="242"/>
    </location>
</feature>
<dbReference type="EMBL" id="MBUA01000012">
    <property type="protein sequence ID" value="MBC6491443.1"/>
    <property type="molecule type" value="Genomic_DNA"/>
</dbReference>
<feature type="transmembrane region" description="Helical" evidence="12">
    <location>
        <begin position="214"/>
        <end position="236"/>
    </location>
</feature>
<accession>A0ABR7M8V2</accession>
<reference evidence="14 15" key="1">
    <citation type="submission" date="2016-07" db="EMBL/GenBank/DDBJ databases">
        <title>Genome analysis of Flavihumibacter stibioxidans YS-17.</title>
        <authorList>
            <person name="Shi K."/>
            <person name="Han Y."/>
            <person name="Wang G."/>
        </authorList>
    </citation>
    <scope>NUCLEOTIDE SEQUENCE [LARGE SCALE GENOMIC DNA]</scope>
    <source>
        <strain evidence="14 15">YS-17</strain>
    </source>
</reference>
<keyword evidence="2" id="KW-0813">Transport</keyword>
<evidence type="ECO:0000256" key="7">
    <source>
        <dbReference type="ARBA" id="ARBA00022958"/>
    </source>
</evidence>
<evidence type="ECO:0000256" key="5">
    <source>
        <dbReference type="ARBA" id="ARBA00022826"/>
    </source>
</evidence>
<dbReference type="Gene3D" id="1.20.120.350">
    <property type="entry name" value="Voltage-gated potassium channels. Chain C"/>
    <property type="match status" value="1"/>
</dbReference>
<evidence type="ECO:0000256" key="6">
    <source>
        <dbReference type="ARBA" id="ARBA00022882"/>
    </source>
</evidence>
<evidence type="ECO:0000313" key="15">
    <source>
        <dbReference type="Proteomes" id="UP000765802"/>
    </source>
</evidence>
<evidence type="ECO:0000256" key="2">
    <source>
        <dbReference type="ARBA" id="ARBA00022448"/>
    </source>
</evidence>
<keyword evidence="11" id="KW-0407">Ion channel</keyword>
<proteinExistence type="predicted"/>
<feature type="transmembrane region" description="Helical" evidence="12">
    <location>
        <begin position="154"/>
        <end position="175"/>
    </location>
</feature>
<gene>
    <name evidence="14" type="ORF">BC349_10390</name>
</gene>
<evidence type="ECO:0000256" key="11">
    <source>
        <dbReference type="ARBA" id="ARBA00023303"/>
    </source>
</evidence>
<evidence type="ECO:0000256" key="9">
    <source>
        <dbReference type="ARBA" id="ARBA00023065"/>
    </source>
</evidence>
<dbReference type="InterPro" id="IPR028325">
    <property type="entry name" value="VG_K_chnl"/>
</dbReference>
<keyword evidence="5" id="KW-0631">Potassium channel</keyword>
<keyword evidence="9" id="KW-0406">Ion transport</keyword>
<evidence type="ECO:0000256" key="10">
    <source>
        <dbReference type="ARBA" id="ARBA00023136"/>
    </source>
</evidence>
<keyword evidence="10 12" id="KW-0472">Membrane</keyword>
<dbReference type="InterPro" id="IPR005821">
    <property type="entry name" value="Ion_trans_dom"/>
</dbReference>
<organism evidence="14 15">
    <name type="scientific">Flavihumibacter stibioxidans</name>
    <dbReference type="NCBI Taxonomy" id="1834163"/>
    <lineage>
        <taxon>Bacteria</taxon>
        <taxon>Pseudomonadati</taxon>
        <taxon>Bacteroidota</taxon>
        <taxon>Chitinophagia</taxon>
        <taxon>Chitinophagales</taxon>
        <taxon>Chitinophagaceae</taxon>
        <taxon>Flavihumibacter</taxon>
    </lineage>
</organism>
<evidence type="ECO:0000256" key="1">
    <source>
        <dbReference type="ARBA" id="ARBA00004141"/>
    </source>
</evidence>
<evidence type="ECO:0000256" key="4">
    <source>
        <dbReference type="ARBA" id="ARBA00022692"/>
    </source>
</evidence>
<dbReference type="Pfam" id="PF00520">
    <property type="entry name" value="Ion_trans"/>
    <property type="match status" value="1"/>
</dbReference>
<feature type="transmembrane region" description="Helical" evidence="12">
    <location>
        <begin position="31"/>
        <end position="51"/>
    </location>
</feature>
<dbReference type="SUPFAM" id="SSF81324">
    <property type="entry name" value="Voltage-gated potassium channels"/>
    <property type="match status" value="1"/>
</dbReference>
<evidence type="ECO:0000256" key="12">
    <source>
        <dbReference type="SAM" id="Phobius"/>
    </source>
</evidence>
<keyword evidence="7" id="KW-0630">Potassium</keyword>
<keyword evidence="15" id="KW-1185">Reference proteome</keyword>
<dbReference type="RefSeq" id="WP_187256729.1">
    <property type="nucleotide sequence ID" value="NZ_JBHULF010000014.1"/>
</dbReference>
<dbReference type="InterPro" id="IPR027359">
    <property type="entry name" value="Volt_channel_dom_sf"/>
</dbReference>
<dbReference type="PANTHER" id="PTHR11537">
    <property type="entry name" value="VOLTAGE-GATED POTASSIUM CHANNEL"/>
    <property type="match status" value="1"/>
</dbReference>
<evidence type="ECO:0000256" key="8">
    <source>
        <dbReference type="ARBA" id="ARBA00022989"/>
    </source>
</evidence>
<evidence type="ECO:0000259" key="13">
    <source>
        <dbReference type="Pfam" id="PF00520"/>
    </source>
</evidence>
<dbReference type="Proteomes" id="UP000765802">
    <property type="component" value="Unassembled WGS sequence"/>
</dbReference>
<evidence type="ECO:0000256" key="3">
    <source>
        <dbReference type="ARBA" id="ARBA00022538"/>
    </source>
</evidence>
<dbReference type="PANTHER" id="PTHR11537:SF254">
    <property type="entry name" value="POTASSIUM VOLTAGE-GATED CHANNEL PROTEIN SHAB"/>
    <property type="match status" value="1"/>
</dbReference>
<keyword evidence="6" id="KW-0851">Voltage-gated channel</keyword>
<sequence length="274" mass="30730">MNSQQEQRNWKKKLFTIIFEADTRAGKNFDLALLVFILISLALVMLQSIPSVNDRYGPSLNKVEWIITILFSIEYLLRIIAVRRPVKYITSFYGMVDLLAILPTYISLIFPASHFLLVIRVLRLMRIFRILKLSQFVREGNAIVQAMKASARRIGIFLAFVLLLSVVLGALVYVVEGRVNDKFSSIPQSIYWAIVTITTVGYGDISPITPAGKIVASLIMLLGYAILAVPTGIVTVEMSKTFKKEDKHSQACPNCAAYGHDPDARFCKYCGSEL</sequence>
<dbReference type="Gene3D" id="1.10.287.70">
    <property type="match status" value="1"/>
</dbReference>
<name>A0ABR7M8V2_9BACT</name>
<keyword evidence="3" id="KW-0633">Potassium transport</keyword>
<evidence type="ECO:0000313" key="14">
    <source>
        <dbReference type="EMBL" id="MBC6491443.1"/>
    </source>
</evidence>